<dbReference type="PRINTS" id="PR00039">
    <property type="entry name" value="HTHLYSR"/>
</dbReference>
<dbReference type="Pfam" id="PF00126">
    <property type="entry name" value="HTH_1"/>
    <property type="match status" value="1"/>
</dbReference>
<keyword evidence="2" id="KW-0805">Transcription regulation</keyword>
<comment type="similarity">
    <text evidence="1">Belongs to the LysR transcriptional regulatory family.</text>
</comment>
<dbReference type="InterPro" id="IPR036388">
    <property type="entry name" value="WH-like_DNA-bd_sf"/>
</dbReference>
<evidence type="ECO:0000256" key="3">
    <source>
        <dbReference type="ARBA" id="ARBA00023125"/>
    </source>
</evidence>
<reference evidence="6 7" key="1">
    <citation type="submission" date="2019-12" db="EMBL/GenBank/DDBJ databases">
        <authorList>
            <person name="Woiski C."/>
        </authorList>
    </citation>
    <scope>NUCLEOTIDE SEQUENCE [LARGE SCALE GENOMIC DNA]</scope>
    <source>
        <strain evidence="6 7">BOE100</strain>
    </source>
</reference>
<evidence type="ECO:0000256" key="1">
    <source>
        <dbReference type="ARBA" id="ARBA00009437"/>
    </source>
</evidence>
<dbReference type="EMBL" id="WOWR01000004">
    <property type="protein sequence ID" value="KAF0255947.1"/>
    <property type="molecule type" value="Genomic_DNA"/>
</dbReference>
<dbReference type="PROSITE" id="PS50931">
    <property type="entry name" value="HTH_LYSR"/>
    <property type="match status" value="1"/>
</dbReference>
<evidence type="ECO:0000256" key="2">
    <source>
        <dbReference type="ARBA" id="ARBA00023015"/>
    </source>
</evidence>
<keyword evidence="3" id="KW-0238">DNA-binding</keyword>
<name>A0A7V8J5U5_PSEPU</name>
<proteinExistence type="inferred from homology"/>
<dbReference type="InterPro" id="IPR037405">
    <property type="entry name" value="GbpR_PBP2"/>
</dbReference>
<dbReference type="SUPFAM" id="SSF53850">
    <property type="entry name" value="Periplasmic binding protein-like II"/>
    <property type="match status" value="1"/>
</dbReference>
<dbReference type="Gene3D" id="1.10.10.10">
    <property type="entry name" value="Winged helix-like DNA-binding domain superfamily/Winged helix DNA-binding domain"/>
    <property type="match status" value="1"/>
</dbReference>
<dbReference type="Pfam" id="PF03466">
    <property type="entry name" value="LysR_substrate"/>
    <property type="match status" value="1"/>
</dbReference>
<keyword evidence="4" id="KW-0804">Transcription</keyword>
<evidence type="ECO:0000256" key="4">
    <source>
        <dbReference type="ARBA" id="ARBA00023163"/>
    </source>
</evidence>
<dbReference type="InterPro" id="IPR000847">
    <property type="entry name" value="LysR_HTH_N"/>
</dbReference>
<comment type="caution">
    <text evidence="6">The sequence shown here is derived from an EMBL/GenBank/DDBJ whole genome shotgun (WGS) entry which is preliminary data.</text>
</comment>
<dbReference type="InterPro" id="IPR036390">
    <property type="entry name" value="WH_DNA-bd_sf"/>
</dbReference>
<dbReference type="InterPro" id="IPR050950">
    <property type="entry name" value="HTH-type_LysR_regulators"/>
</dbReference>
<accession>A0A7V8J5U5</accession>
<dbReference type="RefSeq" id="WP_059395509.1">
    <property type="nucleotide sequence ID" value="NZ_BBQL01000043.1"/>
</dbReference>
<dbReference type="GO" id="GO:0005829">
    <property type="term" value="C:cytosol"/>
    <property type="evidence" value="ECO:0007669"/>
    <property type="project" value="TreeGrafter"/>
</dbReference>
<evidence type="ECO:0000313" key="7">
    <source>
        <dbReference type="Proteomes" id="UP000442695"/>
    </source>
</evidence>
<dbReference type="GO" id="GO:0003677">
    <property type="term" value="F:DNA binding"/>
    <property type="evidence" value="ECO:0007669"/>
    <property type="project" value="UniProtKB-KW"/>
</dbReference>
<dbReference type="PANTHER" id="PTHR30419">
    <property type="entry name" value="HTH-TYPE TRANSCRIPTIONAL REGULATOR YBHD"/>
    <property type="match status" value="1"/>
</dbReference>
<evidence type="ECO:0000313" key="6">
    <source>
        <dbReference type="EMBL" id="KAF0255947.1"/>
    </source>
</evidence>
<evidence type="ECO:0000259" key="5">
    <source>
        <dbReference type="PROSITE" id="PS50931"/>
    </source>
</evidence>
<protein>
    <submittedName>
        <fullName evidence="6">LysR family transcriptional regulator</fullName>
    </submittedName>
</protein>
<dbReference type="AlphaFoldDB" id="A0A7V8J5U5"/>
<dbReference type="Proteomes" id="UP000442695">
    <property type="component" value="Unassembled WGS sequence"/>
</dbReference>
<organism evidence="6 7">
    <name type="scientific">Pseudomonas putida</name>
    <name type="common">Arthrobacter siderocapsulatus</name>
    <dbReference type="NCBI Taxonomy" id="303"/>
    <lineage>
        <taxon>Bacteria</taxon>
        <taxon>Pseudomonadati</taxon>
        <taxon>Pseudomonadota</taxon>
        <taxon>Gammaproteobacteria</taxon>
        <taxon>Pseudomonadales</taxon>
        <taxon>Pseudomonadaceae</taxon>
        <taxon>Pseudomonas</taxon>
    </lineage>
</organism>
<gene>
    <name evidence="6" type="ORF">GN299_05580</name>
</gene>
<feature type="domain" description="HTH lysR-type" evidence="5">
    <location>
        <begin position="25"/>
        <end position="82"/>
    </location>
</feature>
<sequence>MTFRNDAAPVVKGLQISHASFCNWIRYKHLVLIDTLARTRNMHATATRMNLSQPALSKMLRDLEEQFGFALFERLPRSMPPTELGEYVVRYAQGALAESQQFVDQVNRLRNGGHGFIRVGGIFAATALVLPQAIAAIKARSPLLSIEVVEHSSDHLLTMLEQNKLDIMIGRFTEERFSQLFDFQPLEPEPFSLVVNSEHPLNQLESPPLSALGDWPWVLYPVGTPIRNRLEQAFRVAGIATPVDSVETISMPMFLQLLQSAPMIAMLPRSMVAAQLASGQFKELRSPLHVPALEYGVVTRKDEPLSASARAFVEILLEGAKQRQKEGTAATALDKT</sequence>
<dbReference type="Gene3D" id="3.40.190.290">
    <property type="match status" value="1"/>
</dbReference>
<dbReference type="InterPro" id="IPR005119">
    <property type="entry name" value="LysR_subst-bd"/>
</dbReference>
<dbReference type="GO" id="GO:0003700">
    <property type="term" value="F:DNA-binding transcription factor activity"/>
    <property type="evidence" value="ECO:0007669"/>
    <property type="project" value="InterPro"/>
</dbReference>
<dbReference type="PANTHER" id="PTHR30419:SF8">
    <property type="entry name" value="NITROGEN ASSIMILATION TRANSCRIPTIONAL ACTIVATOR-RELATED"/>
    <property type="match status" value="1"/>
</dbReference>
<dbReference type="CDD" id="cd08435">
    <property type="entry name" value="PBP2_GbpR"/>
    <property type="match status" value="1"/>
</dbReference>
<dbReference type="SUPFAM" id="SSF46785">
    <property type="entry name" value="Winged helix' DNA-binding domain"/>
    <property type="match status" value="1"/>
</dbReference>